<keyword evidence="3" id="KW-1185">Reference proteome</keyword>
<dbReference type="EMBL" id="JWYV01000009">
    <property type="protein sequence ID" value="KKC99586.1"/>
    <property type="molecule type" value="Genomic_DNA"/>
</dbReference>
<evidence type="ECO:0000259" key="1">
    <source>
        <dbReference type="Pfam" id="PF14082"/>
    </source>
</evidence>
<dbReference type="RefSeq" id="WP_046220817.1">
    <property type="nucleotide sequence ID" value="NZ_JWYV01000009.1"/>
</dbReference>
<dbReference type="InterPro" id="IPR025359">
    <property type="entry name" value="SduA_C"/>
</dbReference>
<dbReference type="Pfam" id="PF14082">
    <property type="entry name" value="SduA_C"/>
    <property type="match status" value="1"/>
</dbReference>
<organism evidence="2 3">
    <name type="scientific">Photobacterium halotolerans</name>
    <dbReference type="NCBI Taxonomy" id="265726"/>
    <lineage>
        <taxon>Bacteria</taxon>
        <taxon>Pseudomonadati</taxon>
        <taxon>Pseudomonadota</taxon>
        <taxon>Gammaproteobacteria</taxon>
        <taxon>Vibrionales</taxon>
        <taxon>Vibrionaceae</taxon>
        <taxon>Photobacterium</taxon>
    </lineage>
</organism>
<dbReference type="OrthoDB" id="7056945at2"/>
<dbReference type="AlphaFoldDB" id="A0A0F5VCT5"/>
<sequence length="408" mass="47779">MTSKDCVDMKQLVMTFLEMHMKEYISPMYHYVKENPELIKTVPGFLMNPRSISVYLGRTHIGVEFDGPEFITELESGSKIEVKYFDYSVEECNLVEKIIGFEFDSTGPISLPLPPYSEDIIFPTNRGFDKLRELKWNFSAQNSIMGLNVPTPSVMNDRFTRVINAFFFDADESGLITRQIKWLDLIPIEFDSSDPEMDSFGFNLSIYKDLVKPDAHYVYPAPDEFKYIQLPKINRFIELWGNKDSSEVDITNFISEEENQFILSMKFGATAIQSELTCDWQSEDRKSIRPDFFVVQPNGYADIVEFKLPHIPKSFVVGSENRETFSAWLNSYISQTRAYVSFFDDPNNRRWFEDKYGFKVHKPKRYLVVGRRHDFKSDVWREIQSDFRDLEIITFDDLIDGVKAQFYQ</sequence>
<dbReference type="PATRIC" id="fig|265726.11.peg.4498"/>
<protein>
    <recommendedName>
        <fullName evidence="1">Shedu protein SduA C-terminal domain-containing protein</fullName>
    </recommendedName>
</protein>
<proteinExistence type="predicted"/>
<dbReference type="Proteomes" id="UP000033633">
    <property type="component" value="Unassembled WGS sequence"/>
</dbReference>
<evidence type="ECO:0000313" key="2">
    <source>
        <dbReference type="EMBL" id="KKC99586.1"/>
    </source>
</evidence>
<comment type="caution">
    <text evidence="2">The sequence shown here is derived from an EMBL/GenBank/DDBJ whole genome shotgun (WGS) entry which is preliminary data.</text>
</comment>
<gene>
    <name evidence="2" type="ORF">KY46_11670</name>
</gene>
<reference evidence="2 3" key="1">
    <citation type="submission" date="2014-12" db="EMBL/GenBank/DDBJ databases">
        <title>Mercury Reductase activity and rhizosphere competence traits in the genome of root associated Photobacterium halotolerans MELD1.</title>
        <authorList>
            <person name="Mathew D.C."/>
            <person name="Huang C.-C."/>
        </authorList>
    </citation>
    <scope>NUCLEOTIDE SEQUENCE [LARGE SCALE GENOMIC DNA]</scope>
    <source>
        <strain evidence="2 3">MELD1</strain>
    </source>
</reference>
<accession>A0A0F5VCT5</accession>
<evidence type="ECO:0000313" key="3">
    <source>
        <dbReference type="Proteomes" id="UP000033633"/>
    </source>
</evidence>
<name>A0A0F5VCT5_9GAMM</name>
<feature type="domain" description="Shedu protein SduA C-terminal" evidence="1">
    <location>
        <begin position="245"/>
        <end position="399"/>
    </location>
</feature>